<sequence>MRSYLILRLAGPMQAWGQPTFEGTRPTGRFPTRSGLLGLLGACLGIQRDDTSSLQALSESVQFAVRCDELILDDRRVSVTGLRDYHTVLGAREDYRGLKSHETIHDPTHVIWT</sequence>
<dbReference type="EMBL" id="JAOVKC010000491">
    <property type="protein sequence ID" value="MCV5625478.1"/>
    <property type="molecule type" value="Genomic_DNA"/>
</dbReference>
<dbReference type="Proteomes" id="UP001208624">
    <property type="component" value="Unassembled WGS sequence"/>
</dbReference>
<proteinExistence type="predicted"/>
<evidence type="ECO:0000313" key="3">
    <source>
        <dbReference type="Proteomes" id="UP001208624"/>
    </source>
</evidence>
<dbReference type="Pfam" id="PF09704">
    <property type="entry name" value="Cas_Cas5d"/>
    <property type="match status" value="1"/>
</dbReference>
<organism evidence="2 3">
    <name type="scientific">Escherichia coli</name>
    <dbReference type="NCBI Taxonomy" id="562"/>
    <lineage>
        <taxon>Bacteria</taxon>
        <taxon>Pseudomonadati</taxon>
        <taxon>Pseudomonadota</taxon>
        <taxon>Gammaproteobacteria</taxon>
        <taxon>Enterobacterales</taxon>
        <taxon>Enterobacteriaceae</taxon>
        <taxon>Escherichia</taxon>
    </lineage>
</organism>
<evidence type="ECO:0000313" key="2">
    <source>
        <dbReference type="EMBL" id="MCV5625478.1"/>
    </source>
</evidence>
<dbReference type="AlphaFoldDB" id="A0AAP3A394"/>
<keyword evidence="1" id="KW-0051">Antiviral defense</keyword>
<dbReference type="NCBIfam" id="TIGR02593">
    <property type="entry name" value="CRISPR_cas5"/>
    <property type="match status" value="1"/>
</dbReference>
<evidence type="ECO:0000256" key="1">
    <source>
        <dbReference type="ARBA" id="ARBA00023118"/>
    </source>
</evidence>
<comment type="caution">
    <text evidence="2">The sequence shown here is derived from an EMBL/GenBank/DDBJ whole genome shotgun (WGS) entry which is preliminary data.</text>
</comment>
<dbReference type="GO" id="GO:0051607">
    <property type="term" value="P:defense response to virus"/>
    <property type="evidence" value="ECO:0007669"/>
    <property type="project" value="UniProtKB-KW"/>
</dbReference>
<gene>
    <name evidence="2" type="primary">cas5e</name>
    <name evidence="2" type="ORF">OFN31_27920</name>
</gene>
<dbReference type="GO" id="GO:0043571">
    <property type="term" value="P:maintenance of CRISPR repeat elements"/>
    <property type="evidence" value="ECO:0007669"/>
    <property type="project" value="InterPro"/>
</dbReference>
<dbReference type="Gene3D" id="3.30.70.2660">
    <property type="match status" value="1"/>
</dbReference>
<dbReference type="GO" id="GO:0003723">
    <property type="term" value="F:RNA binding"/>
    <property type="evidence" value="ECO:0007669"/>
    <property type="project" value="InterPro"/>
</dbReference>
<dbReference type="NCBIfam" id="TIGR01868">
    <property type="entry name" value="casD_Cas5e"/>
    <property type="match status" value="1"/>
</dbReference>
<protein>
    <submittedName>
        <fullName evidence="2">Type I-E CRISPR-associated protein Cas5/CasD</fullName>
    </submittedName>
</protein>
<dbReference type="InterPro" id="IPR010147">
    <property type="entry name" value="CRISPR-assoc_prot_CasD"/>
</dbReference>
<reference evidence="2" key="1">
    <citation type="submission" date="2023-06" db="EMBL/GenBank/DDBJ databases">
        <title>Deciphering the underlying mechanisms mediating the transmission of blaNDM gene from human to animals in China.</title>
        <authorList>
            <person name="Chen K."/>
            <person name="Chen S."/>
        </authorList>
    </citation>
    <scope>NUCLEOTIDE SEQUENCE</scope>
    <source>
        <strain evidence="2">1199</strain>
    </source>
</reference>
<feature type="non-terminal residue" evidence="2">
    <location>
        <position position="113"/>
    </location>
</feature>
<dbReference type="InterPro" id="IPR013422">
    <property type="entry name" value="CRISPR-assoc_prot_Cas5_N"/>
</dbReference>
<accession>A0AAP3A394</accession>
<dbReference type="InterPro" id="IPR021124">
    <property type="entry name" value="CRISPR-assoc_prot_Cas5"/>
</dbReference>
<name>A0AAP3A394_ECOLX</name>